<organism evidence="2 3">
    <name type="scientific">Candidatus Beckwithbacteria bacterium CG23_combo_of_CG06-09_8_20_14_all_34_8</name>
    <dbReference type="NCBI Taxonomy" id="1974497"/>
    <lineage>
        <taxon>Bacteria</taxon>
        <taxon>Candidatus Beckwithiibacteriota</taxon>
    </lineage>
</organism>
<comment type="caution">
    <text evidence="2">The sequence shown here is derived from an EMBL/GenBank/DDBJ whole genome shotgun (WGS) entry which is preliminary data.</text>
</comment>
<evidence type="ECO:0000313" key="3">
    <source>
        <dbReference type="Proteomes" id="UP000229459"/>
    </source>
</evidence>
<protein>
    <submittedName>
        <fullName evidence="2">Uncharacterized protein</fullName>
    </submittedName>
</protein>
<reference evidence="2 3" key="1">
    <citation type="submission" date="2017-09" db="EMBL/GenBank/DDBJ databases">
        <title>Depth-based differentiation of microbial function through sediment-hosted aquifers and enrichment of novel symbionts in the deep terrestrial subsurface.</title>
        <authorList>
            <person name="Probst A.J."/>
            <person name="Ladd B."/>
            <person name="Jarett J.K."/>
            <person name="Geller-Mcgrath D.E."/>
            <person name="Sieber C.M."/>
            <person name="Emerson J.B."/>
            <person name="Anantharaman K."/>
            <person name="Thomas B.C."/>
            <person name="Malmstrom R."/>
            <person name="Stieglmeier M."/>
            <person name="Klingl A."/>
            <person name="Woyke T."/>
            <person name="Ryan C.M."/>
            <person name="Banfield J.F."/>
        </authorList>
    </citation>
    <scope>NUCLEOTIDE SEQUENCE [LARGE SCALE GENOMIC DNA]</scope>
    <source>
        <strain evidence="2">CG23_combo_of_CG06-09_8_20_14_all_34_8</strain>
    </source>
</reference>
<dbReference type="Proteomes" id="UP000229459">
    <property type="component" value="Unassembled WGS sequence"/>
</dbReference>
<keyword evidence="1" id="KW-0812">Transmembrane</keyword>
<name>A0A2H0B5V2_9BACT</name>
<evidence type="ECO:0000256" key="1">
    <source>
        <dbReference type="SAM" id="Phobius"/>
    </source>
</evidence>
<sequence length="120" mass="13677">MKKNQYLYIIVLVIVIFIVGSIFYLTKYSKNSLSESKAISILKTAYPEFNSYPNNNLPPQSIKTEQDMNGWYVVFVQEGSGKPILGAKCFFVDNDENIRTIGEFNPSIEDIDFSIKTCTK</sequence>
<gene>
    <name evidence="2" type="ORF">COX08_03250</name>
</gene>
<proteinExistence type="predicted"/>
<dbReference type="AlphaFoldDB" id="A0A2H0B5V2"/>
<dbReference type="EMBL" id="PCSR01000080">
    <property type="protein sequence ID" value="PIP53027.1"/>
    <property type="molecule type" value="Genomic_DNA"/>
</dbReference>
<keyword evidence="1" id="KW-1133">Transmembrane helix</keyword>
<accession>A0A2H0B5V2</accession>
<keyword evidence="1" id="KW-0472">Membrane</keyword>
<evidence type="ECO:0000313" key="2">
    <source>
        <dbReference type="EMBL" id="PIP53027.1"/>
    </source>
</evidence>
<feature type="transmembrane region" description="Helical" evidence="1">
    <location>
        <begin position="6"/>
        <end position="25"/>
    </location>
</feature>